<sequence>MYKTLNLSSDIKLIVSDFDGIFTDNSVYILNETSRLKKLSYKDLMGVSIAVKNGINVAIISGEQSKEIDYVAGKFNLEDIHQGIRIKCPILDDLKKKYNLKDEEILYVGDDINDIECLNSVKYAITVEDANYKVKQIPHIQITKANAGNGAFREIVDNIIALRENEK</sequence>
<dbReference type="Pfam" id="PF08282">
    <property type="entry name" value="Hydrolase_3"/>
    <property type="match status" value="1"/>
</dbReference>
<dbReference type="PANTHER" id="PTHR21485">
    <property type="entry name" value="HAD SUPERFAMILY MEMBERS CMAS AND KDSC"/>
    <property type="match status" value="1"/>
</dbReference>
<dbReference type="AlphaFoldDB" id="A0A9D1N0E4"/>
<dbReference type="SFLD" id="SFLDG01136">
    <property type="entry name" value="C1.6:_Phosphoserine_Phosphatas"/>
    <property type="match status" value="1"/>
</dbReference>
<evidence type="ECO:0000256" key="5">
    <source>
        <dbReference type="ARBA" id="ARBA00022801"/>
    </source>
</evidence>
<evidence type="ECO:0000313" key="7">
    <source>
        <dbReference type="EMBL" id="HIU92509.1"/>
    </source>
</evidence>
<dbReference type="SFLD" id="SFLDG01138">
    <property type="entry name" value="C1.6.2:_Deoxy-d-mannose-octulo"/>
    <property type="match status" value="1"/>
</dbReference>
<dbReference type="InterPro" id="IPR036412">
    <property type="entry name" value="HAD-like_sf"/>
</dbReference>
<dbReference type="GO" id="GO:0016788">
    <property type="term" value="F:hydrolase activity, acting on ester bonds"/>
    <property type="evidence" value="ECO:0007669"/>
    <property type="project" value="InterPro"/>
</dbReference>
<evidence type="ECO:0000256" key="4">
    <source>
        <dbReference type="ARBA" id="ARBA00022723"/>
    </source>
</evidence>
<dbReference type="InterPro" id="IPR050793">
    <property type="entry name" value="CMP-NeuNAc_synthase"/>
</dbReference>
<evidence type="ECO:0000256" key="6">
    <source>
        <dbReference type="ARBA" id="ARBA00022842"/>
    </source>
</evidence>
<dbReference type="SFLD" id="SFLDS00003">
    <property type="entry name" value="Haloacid_Dehalogenase"/>
    <property type="match status" value="1"/>
</dbReference>
<comment type="caution">
    <text evidence="7">The sequence shown here is derived from an EMBL/GenBank/DDBJ whole genome shotgun (WGS) entry which is preliminary data.</text>
</comment>
<dbReference type="PANTHER" id="PTHR21485:SF3">
    <property type="entry name" value="N-ACYLNEURAMINATE CYTIDYLYLTRANSFERASE"/>
    <property type="match status" value="1"/>
</dbReference>
<evidence type="ECO:0000256" key="1">
    <source>
        <dbReference type="ARBA" id="ARBA00001946"/>
    </source>
</evidence>
<dbReference type="SUPFAM" id="SSF56784">
    <property type="entry name" value="HAD-like"/>
    <property type="match status" value="1"/>
</dbReference>
<keyword evidence="4" id="KW-0479">Metal-binding</keyword>
<keyword evidence="6" id="KW-0460">Magnesium</keyword>
<dbReference type="Proteomes" id="UP000886748">
    <property type="component" value="Unassembled WGS sequence"/>
</dbReference>
<dbReference type="EMBL" id="DVOD01000036">
    <property type="protein sequence ID" value="HIU92509.1"/>
    <property type="molecule type" value="Genomic_DNA"/>
</dbReference>
<evidence type="ECO:0000256" key="3">
    <source>
        <dbReference type="ARBA" id="ARBA00011881"/>
    </source>
</evidence>
<organism evidence="7 8">
    <name type="scientific">Candidatus Limenecus avicola</name>
    <dbReference type="NCBI Taxonomy" id="2840847"/>
    <lineage>
        <taxon>Bacteria</taxon>
        <taxon>Bacillati</taxon>
        <taxon>Bacillota</taxon>
        <taxon>Clostridia</taxon>
        <taxon>Eubacteriales</taxon>
        <taxon>Clostridiaceae</taxon>
        <taxon>Clostridiaceae incertae sedis</taxon>
        <taxon>Candidatus Limenecus</taxon>
    </lineage>
</organism>
<comment type="cofactor">
    <cofactor evidence="1">
        <name>Mg(2+)</name>
        <dbReference type="ChEBI" id="CHEBI:18420"/>
    </cofactor>
</comment>
<accession>A0A9D1N0E4</accession>
<dbReference type="InterPro" id="IPR023214">
    <property type="entry name" value="HAD_sf"/>
</dbReference>
<dbReference type="InterPro" id="IPR010023">
    <property type="entry name" value="KdsC_fam"/>
</dbReference>
<keyword evidence="5 7" id="KW-0378">Hydrolase</keyword>
<gene>
    <name evidence="7" type="ORF">IAD26_05175</name>
</gene>
<dbReference type="Gene3D" id="3.40.50.1000">
    <property type="entry name" value="HAD superfamily/HAD-like"/>
    <property type="match status" value="1"/>
</dbReference>
<reference evidence="7" key="1">
    <citation type="submission" date="2020-10" db="EMBL/GenBank/DDBJ databases">
        <authorList>
            <person name="Gilroy R."/>
        </authorList>
    </citation>
    <scope>NUCLEOTIDE SEQUENCE</scope>
    <source>
        <strain evidence="7">CHK154-7741</strain>
    </source>
</reference>
<evidence type="ECO:0000313" key="8">
    <source>
        <dbReference type="Proteomes" id="UP000886748"/>
    </source>
</evidence>
<evidence type="ECO:0000256" key="2">
    <source>
        <dbReference type="ARBA" id="ARBA00005893"/>
    </source>
</evidence>
<comment type="subunit">
    <text evidence="3">Homotetramer.</text>
</comment>
<dbReference type="GO" id="GO:0008781">
    <property type="term" value="F:N-acylneuraminate cytidylyltransferase activity"/>
    <property type="evidence" value="ECO:0007669"/>
    <property type="project" value="TreeGrafter"/>
</dbReference>
<proteinExistence type="inferred from homology"/>
<protein>
    <submittedName>
        <fullName evidence="7">HAD hydrolase family protein</fullName>
    </submittedName>
</protein>
<name>A0A9D1N0E4_9CLOT</name>
<comment type="similarity">
    <text evidence="2">Belongs to the KdsC family.</text>
</comment>
<reference evidence="7" key="2">
    <citation type="journal article" date="2021" name="PeerJ">
        <title>Extensive microbial diversity within the chicken gut microbiome revealed by metagenomics and culture.</title>
        <authorList>
            <person name="Gilroy R."/>
            <person name="Ravi A."/>
            <person name="Getino M."/>
            <person name="Pursley I."/>
            <person name="Horton D.L."/>
            <person name="Alikhan N.F."/>
            <person name="Baker D."/>
            <person name="Gharbi K."/>
            <person name="Hall N."/>
            <person name="Watson M."/>
            <person name="Adriaenssens E.M."/>
            <person name="Foster-Nyarko E."/>
            <person name="Jarju S."/>
            <person name="Secka A."/>
            <person name="Antonio M."/>
            <person name="Oren A."/>
            <person name="Chaudhuri R.R."/>
            <person name="La Ragione R."/>
            <person name="Hildebrand F."/>
            <person name="Pallen M.J."/>
        </authorList>
    </citation>
    <scope>NUCLEOTIDE SEQUENCE</scope>
    <source>
        <strain evidence="7">CHK154-7741</strain>
    </source>
</reference>
<dbReference type="GO" id="GO:0046872">
    <property type="term" value="F:metal ion binding"/>
    <property type="evidence" value="ECO:0007669"/>
    <property type="project" value="UniProtKB-KW"/>
</dbReference>